<dbReference type="RefSeq" id="WP_080319805.1">
    <property type="nucleotide sequence ID" value="NZ_MTBC01000011.1"/>
</dbReference>
<dbReference type="AlphaFoldDB" id="A0A1V6LNP3"/>
<evidence type="ECO:0000256" key="1">
    <source>
        <dbReference type="SAM" id="SignalP"/>
    </source>
</evidence>
<feature type="chain" id="PRO_5012302875" description="SIMPL domain-containing protein" evidence="1">
    <location>
        <begin position="19"/>
        <end position="199"/>
    </location>
</feature>
<dbReference type="Gene3D" id="3.30.110.170">
    <property type="entry name" value="Protein of unknown function (DUF541), domain 1"/>
    <property type="match status" value="1"/>
</dbReference>
<evidence type="ECO:0000313" key="3">
    <source>
        <dbReference type="Proteomes" id="UP000191680"/>
    </source>
</evidence>
<protein>
    <recommendedName>
        <fullName evidence="4">SIMPL domain-containing protein</fullName>
    </recommendedName>
</protein>
<gene>
    <name evidence="2" type="ORF">BUL40_14265</name>
</gene>
<sequence length="199" mass="22810">MKQLIQLVLLFVCIAAKAQTIPNTLSVSGSVKVERKVTQYKAKILLNMDQVLYSNPEYKTLDDLKNAYFNMLRTKGFDTSKFKEDELSYLTYGYQKEGTVYFYETTNPQDIKTLSFNRINGITVYIQVKAEVEEGTLNKLLKTALANAKENATRLASAANKKVGDIQSMSETYFKPEIWNSYNNDYEEFLTVSVSYFLE</sequence>
<name>A0A1V6LNP3_9FLAO</name>
<dbReference type="Proteomes" id="UP000191680">
    <property type="component" value="Unassembled WGS sequence"/>
</dbReference>
<keyword evidence="1" id="KW-0732">Signal</keyword>
<dbReference type="EMBL" id="MTBC01000011">
    <property type="protein sequence ID" value="OQD41758.1"/>
    <property type="molecule type" value="Genomic_DNA"/>
</dbReference>
<dbReference type="Pfam" id="PF04402">
    <property type="entry name" value="SIMPL"/>
    <property type="match status" value="1"/>
</dbReference>
<dbReference type="OrthoDB" id="1176068at2"/>
<reference evidence="2 3" key="1">
    <citation type="submission" date="2016-12" db="EMBL/GenBank/DDBJ databases">
        <authorList>
            <person name="Song W.-J."/>
            <person name="Kurnit D.M."/>
        </authorList>
    </citation>
    <scope>NUCLEOTIDE SEQUENCE [LARGE SCALE GENOMIC DNA]</scope>
    <source>
        <strain evidence="2 3">HSG9</strain>
    </source>
</reference>
<evidence type="ECO:0008006" key="4">
    <source>
        <dbReference type="Google" id="ProtNLM"/>
    </source>
</evidence>
<accession>A0A1V6LNP3</accession>
<organism evidence="2 3">
    <name type="scientific">Croceivirga radicis</name>
    <dbReference type="NCBI Taxonomy" id="1929488"/>
    <lineage>
        <taxon>Bacteria</taxon>
        <taxon>Pseudomonadati</taxon>
        <taxon>Bacteroidota</taxon>
        <taxon>Flavobacteriia</taxon>
        <taxon>Flavobacteriales</taxon>
        <taxon>Flavobacteriaceae</taxon>
        <taxon>Croceivirga</taxon>
    </lineage>
</organism>
<keyword evidence="3" id="KW-1185">Reference proteome</keyword>
<feature type="signal peptide" evidence="1">
    <location>
        <begin position="1"/>
        <end position="18"/>
    </location>
</feature>
<comment type="caution">
    <text evidence="2">The sequence shown here is derived from an EMBL/GenBank/DDBJ whole genome shotgun (WGS) entry which is preliminary data.</text>
</comment>
<dbReference type="InterPro" id="IPR007497">
    <property type="entry name" value="SIMPL/DUF541"/>
</dbReference>
<evidence type="ECO:0000313" key="2">
    <source>
        <dbReference type="EMBL" id="OQD41758.1"/>
    </source>
</evidence>
<proteinExistence type="predicted"/>